<comment type="catalytic activity">
    <reaction evidence="1">
        <text>[protein]-peptidylproline (omega=180) = [protein]-peptidylproline (omega=0)</text>
        <dbReference type="Rhea" id="RHEA:16237"/>
        <dbReference type="Rhea" id="RHEA-COMP:10747"/>
        <dbReference type="Rhea" id="RHEA-COMP:10748"/>
        <dbReference type="ChEBI" id="CHEBI:83833"/>
        <dbReference type="ChEBI" id="CHEBI:83834"/>
        <dbReference type="EC" id="5.2.1.8"/>
    </reaction>
</comment>
<dbReference type="Gene3D" id="3.10.50.40">
    <property type="match status" value="1"/>
</dbReference>
<accession>A0A1H0A3B0</accession>
<dbReference type="InterPro" id="IPR055131">
    <property type="entry name" value="Cj1289-like_C"/>
</dbReference>
<dbReference type="PANTHER" id="PTHR47245">
    <property type="entry name" value="PEPTIDYLPROLYL ISOMERASE"/>
    <property type="match status" value="1"/>
</dbReference>
<dbReference type="PANTHER" id="PTHR47245:SF1">
    <property type="entry name" value="FOLDASE PROTEIN PRSA"/>
    <property type="match status" value="1"/>
</dbReference>
<evidence type="ECO:0000256" key="5">
    <source>
        <dbReference type="ARBA" id="ARBA00023235"/>
    </source>
</evidence>
<dbReference type="PROSITE" id="PS51257">
    <property type="entry name" value="PROKAR_LIPOPROTEIN"/>
    <property type="match status" value="1"/>
</dbReference>
<dbReference type="Proteomes" id="UP000199602">
    <property type="component" value="Unassembled WGS sequence"/>
</dbReference>
<dbReference type="GO" id="GO:0003755">
    <property type="term" value="F:peptidyl-prolyl cis-trans isomerase activity"/>
    <property type="evidence" value="ECO:0007669"/>
    <property type="project" value="UniProtKB-KW"/>
</dbReference>
<dbReference type="EMBL" id="FNIN01000001">
    <property type="protein sequence ID" value="SDN28322.1"/>
    <property type="molecule type" value="Genomic_DNA"/>
</dbReference>
<dbReference type="STRING" id="206665.SAMN04488516_101276"/>
<dbReference type="OrthoDB" id="5454722at2"/>
<feature type="domain" description="Cj1289-like C-terminal" evidence="6">
    <location>
        <begin position="157"/>
        <end position="254"/>
    </location>
</feature>
<dbReference type="EC" id="5.2.1.8" evidence="2"/>
<keyword evidence="5" id="KW-0413">Isomerase</keyword>
<proteinExistence type="predicted"/>
<keyword evidence="8" id="KW-1185">Reference proteome</keyword>
<evidence type="ECO:0000256" key="1">
    <source>
        <dbReference type="ARBA" id="ARBA00000971"/>
    </source>
</evidence>
<evidence type="ECO:0000256" key="2">
    <source>
        <dbReference type="ARBA" id="ARBA00013194"/>
    </source>
</evidence>
<evidence type="ECO:0000259" key="6">
    <source>
        <dbReference type="Pfam" id="PF22506"/>
    </source>
</evidence>
<dbReference type="Gene3D" id="1.10.4030.10">
    <property type="entry name" value="Porin chaperone SurA, peptide-binding domain"/>
    <property type="match status" value="1"/>
</dbReference>
<organism evidence="7 8">
    <name type="scientific">Desulfonauticus submarinus</name>
    <dbReference type="NCBI Taxonomy" id="206665"/>
    <lineage>
        <taxon>Bacteria</taxon>
        <taxon>Pseudomonadati</taxon>
        <taxon>Thermodesulfobacteriota</taxon>
        <taxon>Desulfovibrionia</taxon>
        <taxon>Desulfovibrionales</taxon>
        <taxon>Desulfonauticaceae</taxon>
        <taxon>Desulfonauticus</taxon>
    </lineage>
</organism>
<evidence type="ECO:0000256" key="4">
    <source>
        <dbReference type="ARBA" id="ARBA00023110"/>
    </source>
</evidence>
<dbReference type="InterPro" id="IPR050245">
    <property type="entry name" value="PrsA_foldase"/>
</dbReference>
<protein>
    <recommendedName>
        <fullName evidence="2">peptidylprolyl isomerase</fullName>
        <ecNumber evidence="2">5.2.1.8</ecNumber>
    </recommendedName>
</protein>
<reference evidence="7 8" key="1">
    <citation type="submission" date="2016-10" db="EMBL/GenBank/DDBJ databases">
        <authorList>
            <person name="de Groot N.N."/>
        </authorList>
    </citation>
    <scope>NUCLEOTIDE SEQUENCE [LARGE SCALE GENOMIC DNA]</scope>
    <source>
        <strain evidence="7 8">DSM 15269</strain>
    </source>
</reference>
<dbReference type="Pfam" id="PF22506">
    <property type="entry name" value="Cj1289-like_C"/>
    <property type="match status" value="1"/>
</dbReference>
<dbReference type="SUPFAM" id="SSF109998">
    <property type="entry name" value="Triger factor/SurA peptide-binding domain-like"/>
    <property type="match status" value="1"/>
</dbReference>
<sequence>MCKIKTFIPVIIILFFLFIISCKIDNAPPGVIASINGEYIYLDEIEKKYDFIHFEYDEDFLNIAKVKKEYRNELMNLFLYKLIDQELKKRGLAVTDEEVQKEEEKIKSDYPPGEFEKILIEEYIDYDSWKKFLRIRLSINKFINTIIKPNIKINFKEVESYYKNHIKDFYIPNMISFTLFYCANKNILQEIRKNKLSIESIKNKYPEVIVHDYKLSLEQTPMLWKTALEFTQEGHFSKIKNDKKGFYLLKVNKKYSSKYLEPAQAYPLIERAILSKKINQYLYNWFIKSLRNAEIKINKSLLEG</sequence>
<dbReference type="AlphaFoldDB" id="A0A1H0A3B0"/>
<evidence type="ECO:0000256" key="3">
    <source>
        <dbReference type="ARBA" id="ARBA00022729"/>
    </source>
</evidence>
<name>A0A1H0A3B0_9BACT</name>
<dbReference type="Pfam" id="PF13624">
    <property type="entry name" value="SurA_N_3"/>
    <property type="match status" value="1"/>
</dbReference>
<gene>
    <name evidence="7" type="ORF">SAMN04488516_101276</name>
</gene>
<dbReference type="RefSeq" id="WP_092062227.1">
    <property type="nucleotide sequence ID" value="NZ_FNIN01000001.1"/>
</dbReference>
<dbReference type="InterPro" id="IPR027304">
    <property type="entry name" value="Trigger_fact/SurA_dom_sf"/>
</dbReference>
<keyword evidence="3" id="KW-0732">Signal</keyword>
<keyword evidence="4" id="KW-0697">Rotamase</keyword>
<dbReference type="InterPro" id="IPR046357">
    <property type="entry name" value="PPIase_dom_sf"/>
</dbReference>
<evidence type="ECO:0000313" key="7">
    <source>
        <dbReference type="EMBL" id="SDN28322.1"/>
    </source>
</evidence>
<evidence type="ECO:0000313" key="8">
    <source>
        <dbReference type="Proteomes" id="UP000199602"/>
    </source>
</evidence>